<reference evidence="6" key="1">
    <citation type="journal article" date="2019" name="Int. J. Syst. Evol. Microbiol.">
        <title>The Global Catalogue of Microorganisms (GCM) 10K type strain sequencing project: providing services to taxonomists for standard genome sequencing and annotation.</title>
        <authorList>
            <consortium name="The Broad Institute Genomics Platform"/>
            <consortium name="The Broad Institute Genome Sequencing Center for Infectious Disease"/>
            <person name="Wu L."/>
            <person name="Ma J."/>
        </authorList>
    </citation>
    <scope>NUCLEOTIDE SEQUENCE [LARGE SCALE GENOMIC DNA]</scope>
    <source>
        <strain evidence="6">CCUG 53903</strain>
    </source>
</reference>
<keyword evidence="6" id="KW-1185">Reference proteome</keyword>
<dbReference type="Proteomes" id="UP001596058">
    <property type="component" value="Unassembled WGS sequence"/>
</dbReference>
<evidence type="ECO:0000313" key="6">
    <source>
        <dbReference type="Proteomes" id="UP001596058"/>
    </source>
</evidence>
<comment type="caution">
    <text evidence="5">The sequence shown here is derived from an EMBL/GenBank/DDBJ whole genome shotgun (WGS) entry which is preliminary data.</text>
</comment>
<name>A0ABW1DB21_9ACTN</name>
<keyword evidence="2" id="KW-0479">Metal-binding</keyword>
<dbReference type="EMBL" id="JBHSPA010000116">
    <property type="protein sequence ID" value="MFC5835039.1"/>
    <property type="molecule type" value="Genomic_DNA"/>
</dbReference>
<feature type="domain" description="Cobalamin-independent methionine synthase MetE C-terminal/archaeal" evidence="4">
    <location>
        <begin position="50"/>
        <end position="337"/>
    </location>
</feature>
<evidence type="ECO:0000256" key="1">
    <source>
        <dbReference type="ARBA" id="ARBA00001947"/>
    </source>
</evidence>
<proteinExistence type="predicted"/>
<dbReference type="InterPro" id="IPR038071">
    <property type="entry name" value="UROD/MetE-like_sf"/>
</dbReference>
<evidence type="ECO:0000313" key="5">
    <source>
        <dbReference type="EMBL" id="MFC5835039.1"/>
    </source>
</evidence>
<dbReference type="CDD" id="cd03311">
    <property type="entry name" value="CIMS_C_terminal_like"/>
    <property type="match status" value="1"/>
</dbReference>
<dbReference type="InterPro" id="IPR002629">
    <property type="entry name" value="Met_Synth_C/arc"/>
</dbReference>
<comment type="cofactor">
    <cofactor evidence="1">
        <name>Zn(2+)</name>
        <dbReference type="ChEBI" id="CHEBI:29105"/>
    </cofactor>
</comment>
<evidence type="ECO:0000259" key="4">
    <source>
        <dbReference type="Pfam" id="PF01717"/>
    </source>
</evidence>
<sequence length="349" mass="37963">MISLPLLPTSLVGSYAQPDWLIDRAKLAGRFPPRVRARELWRVPAGHLAQAQDDATELAIRAQERAGLDIVTDGEIRRESYSNHFATALEGLDLDDPGMALDRSGHPNPVPRITGAIRRPRPVEVDDLRFLRAHTDRVVKMTVPGPFTMSQQAQNEHYPDAEAAAMDYAVAVNAEIRDLFAAGADIVQIDEPYMQARPEAARAYGLAALNAALDGVSGMTAVHICFGYAAIIHERPEAYSFLPELAGCPVRQVSIETAQSGLDLGVLTDLKDKTIILGVIDLSTPDVEPVEVVAGRVRRAFDRVGPERIVIATDCGMKYLPRASAEGKMRAMAGAARLLRGELDREISS</sequence>
<dbReference type="PANTHER" id="PTHR30519">
    <property type="entry name" value="5-METHYLTETRAHYDROPTEROYLTRIGLUTAMATE--HOMOCYSTEINE METHYLTRANSFERASE"/>
    <property type="match status" value="1"/>
</dbReference>
<evidence type="ECO:0000256" key="2">
    <source>
        <dbReference type="ARBA" id="ARBA00022723"/>
    </source>
</evidence>
<gene>
    <name evidence="5" type="ORF">ACFPZ3_65340</name>
</gene>
<evidence type="ECO:0000256" key="3">
    <source>
        <dbReference type="ARBA" id="ARBA00022833"/>
    </source>
</evidence>
<organism evidence="5 6">
    <name type="scientific">Nonomuraea insulae</name>
    <dbReference type="NCBI Taxonomy" id="1616787"/>
    <lineage>
        <taxon>Bacteria</taxon>
        <taxon>Bacillati</taxon>
        <taxon>Actinomycetota</taxon>
        <taxon>Actinomycetes</taxon>
        <taxon>Streptosporangiales</taxon>
        <taxon>Streptosporangiaceae</taxon>
        <taxon>Nonomuraea</taxon>
    </lineage>
</organism>
<dbReference type="Pfam" id="PF01717">
    <property type="entry name" value="Meth_synt_2"/>
    <property type="match status" value="1"/>
</dbReference>
<dbReference type="RefSeq" id="WP_379524445.1">
    <property type="nucleotide sequence ID" value="NZ_JBHSPA010000116.1"/>
</dbReference>
<dbReference type="Gene3D" id="3.20.20.210">
    <property type="match status" value="1"/>
</dbReference>
<keyword evidence="3" id="KW-0862">Zinc</keyword>
<dbReference type="SUPFAM" id="SSF51726">
    <property type="entry name" value="UROD/MetE-like"/>
    <property type="match status" value="1"/>
</dbReference>
<protein>
    <recommendedName>
        <fullName evidence="4">Cobalamin-independent methionine synthase MetE C-terminal/archaeal domain-containing protein</fullName>
    </recommendedName>
</protein>
<accession>A0ABW1DB21</accession>